<comment type="caution">
    <text evidence="4">The sequence shown here is derived from an EMBL/GenBank/DDBJ whole genome shotgun (WGS) entry which is preliminary data.</text>
</comment>
<keyword evidence="2" id="KW-0169">Cobalamin biosynthesis</keyword>
<organism evidence="4 5">
    <name type="scientific">Fusobacterium necrophorum subsp. funduliforme B35</name>
    <dbReference type="NCBI Taxonomy" id="1226633"/>
    <lineage>
        <taxon>Bacteria</taxon>
        <taxon>Fusobacteriati</taxon>
        <taxon>Fusobacteriota</taxon>
        <taxon>Fusobacteriia</taxon>
        <taxon>Fusobacteriales</taxon>
        <taxon>Fusobacteriaceae</taxon>
        <taxon>Fusobacterium</taxon>
    </lineage>
</organism>
<gene>
    <name evidence="4" type="ORF">C095_10840</name>
</gene>
<dbReference type="EMBL" id="AUZI01000027">
    <property type="protein sequence ID" value="KID48201.1"/>
    <property type="molecule type" value="Genomic_DNA"/>
</dbReference>
<proteinExistence type="predicted"/>
<dbReference type="PANTHER" id="PTHR43467:SF2">
    <property type="entry name" value="COBALT-PRECORRIN-2 C(20)-METHYLTRANSFERASE"/>
    <property type="match status" value="1"/>
</dbReference>
<reference evidence="4 5" key="1">
    <citation type="submission" date="2013-08" db="EMBL/GenBank/DDBJ databases">
        <title>An opportunistic ruminal bacterium that causes liver abscesses in cattle.</title>
        <authorList>
            <person name="Benahmed F.H."/>
            <person name="Rasmussen M."/>
            <person name="Harbottle H."/>
            <person name="Soppet D."/>
            <person name="Nagaraja T.G."/>
            <person name="Davidson M."/>
        </authorList>
    </citation>
    <scope>NUCLEOTIDE SEQUENCE [LARGE SCALE GENOMIC DNA]</scope>
    <source>
        <strain evidence="4 5">B35</strain>
    </source>
</reference>
<name>A0A0B4EFY8_9FUSO</name>
<dbReference type="Proteomes" id="UP000031184">
    <property type="component" value="Unassembled WGS sequence"/>
</dbReference>
<dbReference type="GO" id="GO:0008168">
    <property type="term" value="F:methyltransferase activity"/>
    <property type="evidence" value="ECO:0007669"/>
    <property type="project" value="InterPro"/>
</dbReference>
<dbReference type="InterPro" id="IPR000878">
    <property type="entry name" value="4pyrrol_Mease"/>
</dbReference>
<dbReference type="GO" id="GO:0009236">
    <property type="term" value="P:cobalamin biosynthetic process"/>
    <property type="evidence" value="ECO:0007669"/>
    <property type="project" value="UniProtKB-KW"/>
</dbReference>
<protein>
    <recommendedName>
        <fullName evidence="3">Tetrapyrrole methylase domain-containing protein</fullName>
    </recommendedName>
</protein>
<dbReference type="Gene3D" id="3.40.1010.10">
    <property type="entry name" value="Cobalt-precorrin-4 Transmethylase, Domain 1"/>
    <property type="match status" value="1"/>
</dbReference>
<dbReference type="InterPro" id="IPR014777">
    <property type="entry name" value="4pyrrole_Mease_sub1"/>
</dbReference>
<sequence length="43" mass="4741">MNNKFYGIGVGVGDPEEITLKAINILKKLDVVVLPEAKKMRVV</sequence>
<evidence type="ECO:0000259" key="3">
    <source>
        <dbReference type="Pfam" id="PF00590"/>
    </source>
</evidence>
<evidence type="ECO:0000313" key="4">
    <source>
        <dbReference type="EMBL" id="KID48201.1"/>
    </source>
</evidence>
<feature type="domain" description="Tetrapyrrole methylase" evidence="3">
    <location>
        <begin position="4"/>
        <end position="37"/>
    </location>
</feature>
<comment type="pathway">
    <text evidence="1">Cofactor biosynthesis; adenosylcobalamin biosynthesis.</text>
</comment>
<evidence type="ECO:0000256" key="2">
    <source>
        <dbReference type="ARBA" id="ARBA00022573"/>
    </source>
</evidence>
<dbReference type="InterPro" id="IPR035996">
    <property type="entry name" value="4pyrrol_Methylase_sf"/>
</dbReference>
<dbReference type="Pfam" id="PF00590">
    <property type="entry name" value="TP_methylase"/>
    <property type="match status" value="1"/>
</dbReference>
<dbReference type="AlphaFoldDB" id="A0A0B4EFY8"/>
<dbReference type="PATRIC" id="fig|1226633.4.peg.2195"/>
<evidence type="ECO:0000313" key="5">
    <source>
        <dbReference type="Proteomes" id="UP000031184"/>
    </source>
</evidence>
<evidence type="ECO:0000256" key="1">
    <source>
        <dbReference type="ARBA" id="ARBA00004953"/>
    </source>
</evidence>
<accession>A0A0B4EFY8</accession>
<dbReference type="SUPFAM" id="SSF53790">
    <property type="entry name" value="Tetrapyrrole methylase"/>
    <property type="match status" value="1"/>
</dbReference>
<dbReference type="PANTHER" id="PTHR43467">
    <property type="entry name" value="COBALT-PRECORRIN-2 C(20)-METHYLTRANSFERASE"/>
    <property type="match status" value="1"/>
</dbReference>